<evidence type="ECO:0000256" key="3">
    <source>
        <dbReference type="ARBA" id="ARBA00022840"/>
    </source>
</evidence>
<dbReference type="AlphaFoldDB" id="A0A3G6JF65"/>
<evidence type="ECO:0000313" key="6">
    <source>
        <dbReference type="EMBL" id="AZA15628.1"/>
    </source>
</evidence>
<name>A0A3G6JF65_LACDL</name>
<keyword evidence="1" id="KW-0436">Ligase</keyword>
<evidence type="ECO:0000256" key="1">
    <source>
        <dbReference type="ARBA" id="ARBA00022598"/>
    </source>
</evidence>
<dbReference type="InterPro" id="IPR052032">
    <property type="entry name" value="ATP-dep_AA_Ligase"/>
</dbReference>
<dbReference type="GO" id="GO:0005524">
    <property type="term" value="F:ATP binding"/>
    <property type="evidence" value="ECO:0007669"/>
    <property type="project" value="UniProtKB-UniRule"/>
</dbReference>
<dbReference type="Gene3D" id="3.30.470.20">
    <property type="entry name" value="ATP-grasp fold, B domain"/>
    <property type="match status" value="1"/>
</dbReference>
<dbReference type="EMBL" id="CP031023">
    <property type="protein sequence ID" value="AZA15628.1"/>
    <property type="molecule type" value="Genomic_DNA"/>
</dbReference>
<dbReference type="Gene3D" id="3.40.50.20">
    <property type="match status" value="1"/>
</dbReference>
<dbReference type="RefSeq" id="WP_231542309.1">
    <property type="nucleotide sequence ID" value="NZ_JAJNVF010000055.1"/>
</dbReference>
<dbReference type="PANTHER" id="PTHR43585">
    <property type="entry name" value="FUMIPYRROLE BIOSYNTHESIS PROTEIN C"/>
    <property type="match status" value="1"/>
</dbReference>
<accession>A0A3G6JF65</accession>
<evidence type="ECO:0000256" key="2">
    <source>
        <dbReference type="ARBA" id="ARBA00022741"/>
    </source>
</evidence>
<proteinExistence type="predicted"/>
<dbReference type="GO" id="GO:0016874">
    <property type="term" value="F:ligase activity"/>
    <property type="evidence" value="ECO:0007669"/>
    <property type="project" value="UniProtKB-KW"/>
</dbReference>
<sequence length="408" mass="46270">MKKIVILAPISNNYINYFDAISGDKDNLYLIFAMERHRDNYPETLPENIKFVFLKIWNEEYIDYVISQTFGQQIDYVYAYSEEEIIFAAKLRKKYQVTLGQSLTSAEEFRNKLTMVKAAEQAHVAVPRYWPVDNVFDLIEAEKKLGFPFVLKPIAGMGSMDTFVVHDHVELERLAADKILRGYLAEEFIPWPLYHVDGFVKQGHFVYLISSKYFANTLEVKNGKSVGSVQISPTAAEQKLIRSYVTDLLKGMDTPENHLFHLEVFCDGREVKLCEIGSRLGGGRILQELEQGLGFSPIQELLKLDLGLPNKVDLDKEYKSAEIRGFVMVEPGRGILQKLPAADAVLAANPEVYDYYQYAKLGRTYNGAASSVEALAAISVCGKDSRTVEEKLKERKHPIARYLSPPSQ</sequence>
<feature type="domain" description="ATP-grasp" evidence="5">
    <location>
        <begin position="116"/>
        <end position="306"/>
    </location>
</feature>
<evidence type="ECO:0000259" key="5">
    <source>
        <dbReference type="PROSITE" id="PS50975"/>
    </source>
</evidence>
<dbReference type="InterPro" id="IPR011761">
    <property type="entry name" value="ATP-grasp"/>
</dbReference>
<dbReference type="SUPFAM" id="SSF56059">
    <property type="entry name" value="Glutathione synthetase ATP-binding domain-like"/>
    <property type="match status" value="1"/>
</dbReference>
<reference evidence="6" key="1">
    <citation type="submission" date="2018-07" db="EMBL/GenBank/DDBJ databases">
        <authorList>
            <person name="Somerville V."/>
        </authorList>
    </citation>
    <scope>NUCLEOTIDE SEQUENCE</scope>
    <source>
        <strain evidence="6">NWC_2_2</strain>
    </source>
</reference>
<dbReference type="PROSITE" id="PS50975">
    <property type="entry name" value="ATP_GRASP"/>
    <property type="match status" value="1"/>
</dbReference>
<keyword evidence="2 4" id="KW-0547">Nucleotide-binding</keyword>
<dbReference type="InterPro" id="IPR013815">
    <property type="entry name" value="ATP_grasp_subdomain_1"/>
</dbReference>
<keyword evidence="3 4" id="KW-0067">ATP-binding</keyword>
<dbReference type="GO" id="GO:0046872">
    <property type="term" value="F:metal ion binding"/>
    <property type="evidence" value="ECO:0007669"/>
    <property type="project" value="InterPro"/>
</dbReference>
<dbReference type="PANTHER" id="PTHR43585:SF2">
    <property type="entry name" value="ATP-GRASP ENZYME FSQD"/>
    <property type="match status" value="1"/>
</dbReference>
<protein>
    <submittedName>
        <fullName evidence="6">ATP-grasp domain-containing protein</fullName>
    </submittedName>
</protein>
<evidence type="ECO:0000256" key="4">
    <source>
        <dbReference type="PROSITE-ProRule" id="PRU00409"/>
    </source>
</evidence>
<organism evidence="6">
    <name type="scientific">Lactobacillus delbrueckii subsp. lactis</name>
    <dbReference type="NCBI Taxonomy" id="29397"/>
    <lineage>
        <taxon>Bacteria</taxon>
        <taxon>Bacillati</taxon>
        <taxon>Bacillota</taxon>
        <taxon>Bacilli</taxon>
        <taxon>Lactobacillales</taxon>
        <taxon>Lactobacillaceae</taxon>
        <taxon>Lactobacillus</taxon>
    </lineage>
</organism>
<gene>
    <name evidence="6" type="ORF">DQL93_02865</name>
</gene>
<dbReference type="Gene3D" id="3.30.1490.20">
    <property type="entry name" value="ATP-grasp fold, A domain"/>
    <property type="match status" value="1"/>
</dbReference>